<feature type="region of interest" description="Disordered" evidence="1">
    <location>
        <begin position="204"/>
        <end position="247"/>
    </location>
</feature>
<comment type="caution">
    <text evidence="2">The sequence shown here is derived from an EMBL/GenBank/DDBJ whole genome shotgun (WGS) entry which is preliminary data.</text>
</comment>
<feature type="region of interest" description="Disordered" evidence="1">
    <location>
        <begin position="1"/>
        <end position="44"/>
    </location>
</feature>
<proteinExistence type="predicted"/>
<feature type="region of interest" description="Disordered" evidence="1">
    <location>
        <begin position="262"/>
        <end position="281"/>
    </location>
</feature>
<evidence type="ECO:0000313" key="2">
    <source>
        <dbReference type="EMBL" id="CAD6454890.1"/>
    </source>
</evidence>
<accession>A0A8H2ZY41</accession>
<organism evidence="2 3">
    <name type="scientific">Sclerotinia trifoliorum</name>
    <dbReference type="NCBI Taxonomy" id="28548"/>
    <lineage>
        <taxon>Eukaryota</taxon>
        <taxon>Fungi</taxon>
        <taxon>Dikarya</taxon>
        <taxon>Ascomycota</taxon>
        <taxon>Pezizomycotina</taxon>
        <taxon>Leotiomycetes</taxon>
        <taxon>Helotiales</taxon>
        <taxon>Sclerotiniaceae</taxon>
        <taxon>Sclerotinia</taxon>
    </lineage>
</organism>
<reference evidence="2" key="1">
    <citation type="submission" date="2020-10" db="EMBL/GenBank/DDBJ databases">
        <authorList>
            <person name="Kusch S."/>
        </authorList>
    </citation>
    <scope>NUCLEOTIDE SEQUENCE</scope>
    <source>
        <strain evidence="2">SwB9</strain>
    </source>
</reference>
<feature type="compositionally biased region" description="Polar residues" evidence="1">
    <location>
        <begin position="29"/>
        <end position="41"/>
    </location>
</feature>
<evidence type="ECO:0000313" key="3">
    <source>
        <dbReference type="Proteomes" id="UP000624404"/>
    </source>
</evidence>
<dbReference type="EMBL" id="CAJHIA010000037">
    <property type="protein sequence ID" value="CAD6454890.1"/>
    <property type="molecule type" value="Genomic_DNA"/>
</dbReference>
<sequence length="630" mass="71065">MLPYCPTTRNPFIGDVPSQEEHTNPPGIGSQQHNLRSSNHYKSFGNGPDTYYPQYCSADSNFRYPKHNEIIGTRSPSYQPPTISNESNPPQPHLYFPDGPNATYPPPHIVYMPEFFNKFDPHGLRPEDYANFPLFELSRQELRSQLNSIGREISLQTVGSTTAASKYLAYLGNPEFLILYLVILGQFLTQGGQVYYVKLPPATPENPTPTLPAMPSFSSTLPIRQDASKRGRDKSEGFGGRESSRRKLNPVDTTDYVLDFTPLTSVDTTPNNDSSAEFSRQPVPSKKHVVVEFGDAVSVSLNLDKPLGARREPVTTAGYPFPVMYDESLQNLIAHEKSPKPAFSSTASNISSPFSLSVEATTPDRSPYASISARPLAPEPLLLPESTCFIRCDPDQGIRIRILPKTTENSEITWIDLPGIWIHTTKQKLPQGVLVMGFSGWIYSEQWISALYQEVLVHESLRGCEQDHVKSRHEWEPADTVSGCKDEYMEYTSDTAGNPKPVRRIIQYPSGDDLGVNWSASEAENTKAKLANKREFSVKWKREVRESTWPWYLWRQFGLSRGWIKEPEEFGDRMRNKDDAEELRRVVTVGILPVGFEDMNEALNGETITQFGSSWTLRHKYSGGPKWDRL</sequence>
<gene>
    <name evidence="2" type="ORF">SCLTRI_LOCUS10140</name>
</gene>
<feature type="compositionally biased region" description="Basic and acidic residues" evidence="1">
    <location>
        <begin position="226"/>
        <end position="236"/>
    </location>
</feature>
<name>A0A8H2ZY41_9HELO</name>
<protein>
    <submittedName>
        <fullName evidence="2">80c181a5-84e4-4668-b926-04c5ffb1358d</fullName>
    </submittedName>
</protein>
<dbReference type="Proteomes" id="UP000624404">
    <property type="component" value="Unassembled WGS sequence"/>
</dbReference>
<evidence type="ECO:0000256" key="1">
    <source>
        <dbReference type="SAM" id="MobiDB-lite"/>
    </source>
</evidence>
<keyword evidence="3" id="KW-1185">Reference proteome</keyword>
<feature type="compositionally biased region" description="Polar residues" evidence="1">
    <location>
        <begin position="262"/>
        <end position="278"/>
    </location>
</feature>
<dbReference type="OrthoDB" id="3537606at2759"/>
<dbReference type="AlphaFoldDB" id="A0A8H2ZY41"/>